<dbReference type="NCBIfam" id="TIGR01868">
    <property type="entry name" value="casD_Cas5e"/>
    <property type="match status" value="1"/>
</dbReference>
<dbReference type="CDD" id="cd09645">
    <property type="entry name" value="Cas5_I-E"/>
    <property type="match status" value="1"/>
</dbReference>
<dbReference type="InterPro" id="IPR010147">
    <property type="entry name" value="CRISPR-assoc_prot_CasD"/>
</dbReference>
<sequence>MTVLLLRLAGPLQSWGDSSRFTTRATRREPTKSGVIGLLAAAQGRRRTDSIEDLLTLRFGVRTDQSGSVVRDFQTAMDWAHPKKDGSIHAMPLSNRYYLADAVFVAAVEGDRSLLEALDEAIGEPAFPLYLGRRACPTEGQVSLGIHDDEMLAALETEPWHAKPWHRRRLGRSVYLPITYDAAPGQLGDTVRDLPLSFNPERREYGWRDVASTAVVVDNPDGNDEPDWFAGLEGA</sequence>
<organism evidence="2 3">
    <name type="scientific">Cutibacterium avidum</name>
    <dbReference type="NCBI Taxonomy" id="33010"/>
    <lineage>
        <taxon>Bacteria</taxon>
        <taxon>Bacillati</taxon>
        <taxon>Actinomycetota</taxon>
        <taxon>Actinomycetes</taxon>
        <taxon>Propionibacteriales</taxon>
        <taxon>Propionibacteriaceae</taxon>
        <taxon>Cutibacterium</taxon>
    </lineage>
</organism>
<name>A0AB35XIG7_9ACTN</name>
<dbReference type="Proteomes" id="UP001309299">
    <property type="component" value="Unassembled WGS sequence"/>
</dbReference>
<dbReference type="Pfam" id="PF09704">
    <property type="entry name" value="Cas_Cas5d"/>
    <property type="match status" value="1"/>
</dbReference>
<comment type="caution">
    <text evidence="2">The sequence shown here is derived from an EMBL/GenBank/DDBJ whole genome shotgun (WGS) entry which is preliminary data.</text>
</comment>
<accession>A0AB35XIG7</accession>
<dbReference type="GO" id="GO:0051607">
    <property type="term" value="P:defense response to virus"/>
    <property type="evidence" value="ECO:0007669"/>
    <property type="project" value="UniProtKB-KW"/>
</dbReference>
<dbReference type="RefSeq" id="WP_004809668.1">
    <property type="nucleotide sequence ID" value="NZ_CP069240.1"/>
</dbReference>
<evidence type="ECO:0000313" key="2">
    <source>
        <dbReference type="EMBL" id="MEH1546323.1"/>
    </source>
</evidence>
<protein>
    <submittedName>
        <fullName evidence="2">Type I-E CRISPR-associated protein Cas5/CasD</fullName>
    </submittedName>
</protein>
<dbReference type="GO" id="GO:0003723">
    <property type="term" value="F:RNA binding"/>
    <property type="evidence" value="ECO:0007669"/>
    <property type="project" value="InterPro"/>
</dbReference>
<dbReference type="GO" id="GO:0043571">
    <property type="term" value="P:maintenance of CRISPR repeat elements"/>
    <property type="evidence" value="ECO:0007669"/>
    <property type="project" value="InterPro"/>
</dbReference>
<dbReference type="InterPro" id="IPR013422">
    <property type="entry name" value="CRISPR-assoc_prot_Cas5_N"/>
</dbReference>
<dbReference type="EMBL" id="JBAKUA010000005">
    <property type="protein sequence ID" value="MEH1546323.1"/>
    <property type="molecule type" value="Genomic_DNA"/>
</dbReference>
<dbReference type="AlphaFoldDB" id="A0AB35XIG7"/>
<dbReference type="NCBIfam" id="TIGR02593">
    <property type="entry name" value="CRISPR_cas5"/>
    <property type="match status" value="1"/>
</dbReference>
<gene>
    <name evidence="2" type="primary">cas5e</name>
    <name evidence="2" type="ORF">V7F78_04720</name>
</gene>
<dbReference type="Gene3D" id="3.30.70.2660">
    <property type="match status" value="1"/>
</dbReference>
<reference evidence="2" key="1">
    <citation type="submission" date="2024-02" db="EMBL/GenBank/DDBJ databases">
        <title>Bacterial skin colonization with Propionibacterium avidum as a risk factor for Periprosthetic Joint Infections - a single-center prospective study.</title>
        <authorList>
            <person name="Achermann Y."/>
        </authorList>
    </citation>
    <scope>NUCLEOTIDE SEQUENCE</scope>
    <source>
        <strain evidence="2">PAVI-2017310195</strain>
    </source>
</reference>
<evidence type="ECO:0000256" key="1">
    <source>
        <dbReference type="ARBA" id="ARBA00023118"/>
    </source>
</evidence>
<dbReference type="InterPro" id="IPR021124">
    <property type="entry name" value="CRISPR-assoc_prot_Cas5"/>
</dbReference>
<keyword evidence="1" id="KW-0051">Antiviral defense</keyword>
<evidence type="ECO:0000313" key="3">
    <source>
        <dbReference type="Proteomes" id="UP001309299"/>
    </source>
</evidence>
<proteinExistence type="predicted"/>